<evidence type="ECO:0000313" key="2">
    <source>
        <dbReference type="EMBL" id="KAJ1980072.1"/>
    </source>
</evidence>
<evidence type="ECO:0000256" key="1">
    <source>
        <dbReference type="SAM" id="MobiDB-lite"/>
    </source>
</evidence>
<gene>
    <name evidence="2" type="ORF">H4R34_002593</name>
</gene>
<name>A0A9W8EDF1_9FUNG</name>
<reference evidence="2" key="1">
    <citation type="submission" date="2022-07" db="EMBL/GenBank/DDBJ databases">
        <title>Phylogenomic reconstructions and comparative analyses of Kickxellomycotina fungi.</title>
        <authorList>
            <person name="Reynolds N.K."/>
            <person name="Stajich J.E."/>
            <person name="Barry K."/>
            <person name="Grigoriev I.V."/>
            <person name="Crous P."/>
            <person name="Smith M.E."/>
        </authorList>
    </citation>
    <scope>NUCLEOTIDE SEQUENCE</scope>
    <source>
        <strain evidence="2">RSA 567</strain>
    </source>
</reference>
<dbReference type="Proteomes" id="UP001151582">
    <property type="component" value="Unassembled WGS sequence"/>
</dbReference>
<feature type="compositionally biased region" description="Acidic residues" evidence="1">
    <location>
        <begin position="1"/>
        <end position="12"/>
    </location>
</feature>
<dbReference type="AlphaFoldDB" id="A0A9W8EDF1"/>
<keyword evidence="3" id="KW-1185">Reference proteome</keyword>
<sequence>MSYYSEDEYEPPEEPRSTSNITAVYETCDDESIYNVAEKRIKFPTHASFSIIASEILEAMQRIESIPPVPEEDELEAGSGSGSLSDDFDYMTLCLATEPHEWAINLVLTTVTTANIFMEMERSTYITVLGAGKRNLYTDSRVKALLTVELFLDAENPAGLFRT</sequence>
<organism evidence="2 3">
    <name type="scientific">Dimargaris verticillata</name>
    <dbReference type="NCBI Taxonomy" id="2761393"/>
    <lineage>
        <taxon>Eukaryota</taxon>
        <taxon>Fungi</taxon>
        <taxon>Fungi incertae sedis</taxon>
        <taxon>Zoopagomycota</taxon>
        <taxon>Kickxellomycotina</taxon>
        <taxon>Dimargaritomycetes</taxon>
        <taxon>Dimargaritales</taxon>
        <taxon>Dimargaritaceae</taxon>
        <taxon>Dimargaris</taxon>
    </lineage>
</organism>
<feature type="region of interest" description="Disordered" evidence="1">
    <location>
        <begin position="1"/>
        <end position="20"/>
    </location>
</feature>
<dbReference type="EMBL" id="JANBQB010000186">
    <property type="protein sequence ID" value="KAJ1980072.1"/>
    <property type="molecule type" value="Genomic_DNA"/>
</dbReference>
<evidence type="ECO:0000313" key="3">
    <source>
        <dbReference type="Proteomes" id="UP001151582"/>
    </source>
</evidence>
<accession>A0A9W8EDF1</accession>
<protein>
    <submittedName>
        <fullName evidence="2">Uncharacterized protein</fullName>
    </submittedName>
</protein>
<dbReference type="OrthoDB" id="10382569at2759"/>
<proteinExistence type="predicted"/>
<comment type="caution">
    <text evidence="2">The sequence shown here is derived from an EMBL/GenBank/DDBJ whole genome shotgun (WGS) entry which is preliminary data.</text>
</comment>